<dbReference type="GO" id="GO:0005524">
    <property type="term" value="F:ATP binding"/>
    <property type="evidence" value="ECO:0007669"/>
    <property type="project" value="UniProtKB-KW"/>
</dbReference>
<feature type="transmembrane region" description="Helical" evidence="11">
    <location>
        <begin position="410"/>
        <end position="431"/>
    </location>
</feature>
<accession>A0A7W1XPQ9</accession>
<evidence type="ECO:0000259" key="12">
    <source>
        <dbReference type="PROSITE" id="PS50893"/>
    </source>
</evidence>
<organism evidence="15 16">
    <name type="scientific">Thermoactinomyces mirandus</name>
    <dbReference type="NCBI Taxonomy" id="2756294"/>
    <lineage>
        <taxon>Bacteria</taxon>
        <taxon>Bacillati</taxon>
        <taxon>Bacillota</taxon>
        <taxon>Bacilli</taxon>
        <taxon>Bacillales</taxon>
        <taxon>Thermoactinomycetaceae</taxon>
        <taxon>Thermoactinomyces</taxon>
    </lineage>
</organism>
<dbReference type="GO" id="GO:0006508">
    <property type="term" value="P:proteolysis"/>
    <property type="evidence" value="ECO:0007669"/>
    <property type="project" value="InterPro"/>
</dbReference>
<evidence type="ECO:0000256" key="6">
    <source>
        <dbReference type="ARBA" id="ARBA00022801"/>
    </source>
</evidence>
<evidence type="ECO:0000259" key="14">
    <source>
        <dbReference type="PROSITE" id="PS50990"/>
    </source>
</evidence>
<dbReference type="AlphaFoldDB" id="A0A7W1XPQ9"/>
<reference evidence="15 16" key="1">
    <citation type="submission" date="2020-07" db="EMBL/GenBank/DDBJ databases">
        <title>Thermoactinomyces phylogeny.</title>
        <authorList>
            <person name="Dunlap C."/>
        </authorList>
    </citation>
    <scope>NUCLEOTIDE SEQUENCE [LARGE SCALE GENOMIC DNA]</scope>
    <source>
        <strain evidence="15 16">AMNI-1</strain>
    </source>
</reference>
<evidence type="ECO:0000256" key="4">
    <source>
        <dbReference type="ARBA" id="ARBA00022692"/>
    </source>
</evidence>
<evidence type="ECO:0000256" key="5">
    <source>
        <dbReference type="ARBA" id="ARBA00022741"/>
    </source>
</evidence>
<dbReference type="GO" id="GO:0008234">
    <property type="term" value="F:cysteine-type peptidase activity"/>
    <property type="evidence" value="ECO:0007669"/>
    <property type="project" value="UniProtKB-KW"/>
</dbReference>
<dbReference type="InterPro" id="IPR003439">
    <property type="entry name" value="ABC_transporter-like_ATP-bd"/>
</dbReference>
<keyword evidence="5" id="KW-0547">Nucleotide-binding</keyword>
<keyword evidence="4 11" id="KW-0812">Transmembrane</keyword>
<feature type="transmembrane region" description="Helical" evidence="11">
    <location>
        <begin position="267"/>
        <end position="288"/>
    </location>
</feature>
<dbReference type="PROSITE" id="PS50929">
    <property type="entry name" value="ABC_TM1F"/>
    <property type="match status" value="1"/>
</dbReference>
<dbReference type="Gene3D" id="1.20.1560.10">
    <property type="entry name" value="ABC transporter type 1, transmembrane domain"/>
    <property type="match status" value="1"/>
</dbReference>
<comment type="caution">
    <text evidence="15">The sequence shown here is derived from an EMBL/GenBank/DDBJ whole genome shotgun (WGS) entry which is preliminary data.</text>
</comment>
<dbReference type="Gene3D" id="3.90.70.10">
    <property type="entry name" value="Cysteine proteinases"/>
    <property type="match status" value="1"/>
</dbReference>
<dbReference type="InterPro" id="IPR027417">
    <property type="entry name" value="P-loop_NTPase"/>
</dbReference>
<keyword evidence="7" id="KW-0788">Thiol protease</keyword>
<keyword evidence="8" id="KW-0067">ATP-binding</keyword>
<sequence length="724" mass="82805">MKKVPYIEQMEENECGIACLGMILGYYGHHRSIPCIRNEFQLSRNGLSLKNLKFISEKYGLEAKAFFMFRDQLRSIPHPCILHWENNHFVVLEKIRGNTAYIADPNIGKFKLGLDELSKKHTGFILCLTPSSSFKKRKEQSDWFFIWELIKSHPKFVVLIFFCSLVLQSFGLIIPLSISWITDHIIMPKQAHLLTLIGWIILALFLSYELIAILRSYFITKLQTHMDYSLMTKFIRHLLHLPFRFFENRSVGDLVFRSNSHVIIRQILSNRMITMMIDSVLLITYAVIMFLQSWMLSLAVIGISILLFAIVFFTTPVTKNLTAKDISTQSQTQSFLSETILGIIDIKTTGTEQIAFNGWLERFQRQLRISEKRNLWTSVIGSVTIGLQRLTPIVLIWLGAYFVIDNRLTIGQLIGFNSLALAFMTPIVSIGQTHNELLMVSSYIQRILDVIKTETVEEQLDKNRFSLLKITPRSVIGQIEIKNVSFCYDSFSQPALKNINMEILPGEKIGIVGPSGSGKSTLAKLIMGLYRPTSGQIFIDGKAIERYDLKALRSHMGVILQESRLFHKSIKENIRMHNSEISDDQIRSAAATAFIHNEIMRLPMQYDTQLSESGSNLSGGQRQRLLIARALAHSPSILILDEATSFLDFNSERKVDKNLSDLRCTRIVIAHRLNTVINADRIYVLDQGEIAEVGTHQELLHLKGVYYHLYRSQKKKNSNPELLV</sequence>
<gene>
    <name evidence="15" type="ORF">H2C83_01465</name>
</gene>
<keyword evidence="7" id="KW-0645">Protease</keyword>
<dbReference type="Pfam" id="PF03412">
    <property type="entry name" value="Peptidase_C39"/>
    <property type="match status" value="1"/>
</dbReference>
<evidence type="ECO:0000256" key="2">
    <source>
        <dbReference type="ARBA" id="ARBA00022448"/>
    </source>
</evidence>
<dbReference type="Pfam" id="PF00005">
    <property type="entry name" value="ABC_tran"/>
    <property type="match status" value="1"/>
</dbReference>
<dbReference type="PANTHER" id="PTHR43394:SF1">
    <property type="entry name" value="ATP-BINDING CASSETTE SUB-FAMILY B MEMBER 10, MITOCHONDRIAL"/>
    <property type="match status" value="1"/>
</dbReference>
<feature type="domain" description="ABC transporter" evidence="12">
    <location>
        <begin position="479"/>
        <end position="712"/>
    </location>
</feature>
<dbReference type="InterPro" id="IPR005074">
    <property type="entry name" value="Peptidase_C39"/>
</dbReference>
<feature type="transmembrane region" description="Helical" evidence="11">
    <location>
        <begin position="375"/>
        <end position="404"/>
    </location>
</feature>
<evidence type="ECO:0000256" key="1">
    <source>
        <dbReference type="ARBA" id="ARBA00004651"/>
    </source>
</evidence>
<dbReference type="SMART" id="SM00382">
    <property type="entry name" value="AAA"/>
    <property type="match status" value="1"/>
</dbReference>
<dbReference type="CDD" id="cd18555">
    <property type="entry name" value="ABC_6TM_T1SS_like"/>
    <property type="match status" value="1"/>
</dbReference>
<keyword evidence="2" id="KW-0813">Transport</keyword>
<dbReference type="Proteomes" id="UP000538292">
    <property type="component" value="Unassembled WGS sequence"/>
</dbReference>
<dbReference type="Pfam" id="PF00664">
    <property type="entry name" value="ABC_membrane"/>
    <property type="match status" value="1"/>
</dbReference>
<dbReference type="RefSeq" id="WP_181737069.1">
    <property type="nucleotide sequence ID" value="NZ_JACEOL010000003.1"/>
</dbReference>
<dbReference type="FunFam" id="3.40.50.300:FF:000221">
    <property type="entry name" value="Multidrug ABC transporter ATP-binding protein"/>
    <property type="match status" value="1"/>
</dbReference>
<dbReference type="InterPro" id="IPR036640">
    <property type="entry name" value="ABC1_TM_sf"/>
</dbReference>
<feature type="transmembrane region" description="Helical" evidence="11">
    <location>
        <begin position="294"/>
        <end position="314"/>
    </location>
</feature>
<keyword evidence="10 11" id="KW-0472">Membrane</keyword>
<dbReference type="SUPFAM" id="SSF52540">
    <property type="entry name" value="P-loop containing nucleoside triphosphate hydrolases"/>
    <property type="match status" value="1"/>
</dbReference>
<evidence type="ECO:0000256" key="7">
    <source>
        <dbReference type="ARBA" id="ARBA00022807"/>
    </source>
</evidence>
<dbReference type="GO" id="GO:0016887">
    <property type="term" value="F:ATP hydrolysis activity"/>
    <property type="evidence" value="ECO:0007669"/>
    <property type="project" value="InterPro"/>
</dbReference>
<dbReference type="GO" id="GO:0015421">
    <property type="term" value="F:ABC-type oligopeptide transporter activity"/>
    <property type="evidence" value="ECO:0007669"/>
    <property type="project" value="TreeGrafter"/>
</dbReference>
<keyword evidence="16" id="KW-1185">Reference proteome</keyword>
<dbReference type="InterPro" id="IPR003593">
    <property type="entry name" value="AAA+_ATPase"/>
</dbReference>
<evidence type="ECO:0000256" key="9">
    <source>
        <dbReference type="ARBA" id="ARBA00022989"/>
    </source>
</evidence>
<dbReference type="Gene3D" id="3.40.50.300">
    <property type="entry name" value="P-loop containing nucleotide triphosphate hydrolases"/>
    <property type="match status" value="1"/>
</dbReference>
<protein>
    <submittedName>
        <fullName evidence="15">Peptidase domain-containing ABC transporter</fullName>
    </submittedName>
</protein>
<dbReference type="SUPFAM" id="SSF90123">
    <property type="entry name" value="ABC transporter transmembrane region"/>
    <property type="match status" value="1"/>
</dbReference>
<dbReference type="InterPro" id="IPR017871">
    <property type="entry name" value="ABC_transporter-like_CS"/>
</dbReference>
<evidence type="ECO:0000256" key="10">
    <source>
        <dbReference type="ARBA" id="ARBA00023136"/>
    </source>
</evidence>
<feature type="domain" description="Peptidase C39" evidence="14">
    <location>
        <begin position="9"/>
        <end position="128"/>
    </location>
</feature>
<dbReference type="PROSITE" id="PS00211">
    <property type="entry name" value="ABC_TRANSPORTER_1"/>
    <property type="match status" value="1"/>
</dbReference>
<keyword evidence="6" id="KW-0378">Hydrolase</keyword>
<dbReference type="InterPro" id="IPR039421">
    <property type="entry name" value="Type_1_exporter"/>
</dbReference>
<keyword evidence="9 11" id="KW-1133">Transmembrane helix</keyword>
<proteinExistence type="predicted"/>
<evidence type="ECO:0000313" key="16">
    <source>
        <dbReference type="Proteomes" id="UP000538292"/>
    </source>
</evidence>
<evidence type="ECO:0000259" key="13">
    <source>
        <dbReference type="PROSITE" id="PS50929"/>
    </source>
</evidence>
<feature type="transmembrane region" description="Helical" evidence="11">
    <location>
        <begin position="156"/>
        <end position="181"/>
    </location>
</feature>
<keyword evidence="3" id="KW-1003">Cell membrane</keyword>
<dbReference type="PANTHER" id="PTHR43394">
    <property type="entry name" value="ATP-DEPENDENT PERMEASE MDL1, MITOCHONDRIAL"/>
    <property type="match status" value="1"/>
</dbReference>
<feature type="domain" description="ABC transmembrane type-1" evidence="13">
    <location>
        <begin position="158"/>
        <end position="439"/>
    </location>
</feature>
<dbReference type="GO" id="GO:0005886">
    <property type="term" value="C:plasma membrane"/>
    <property type="evidence" value="ECO:0007669"/>
    <property type="project" value="UniProtKB-SubCell"/>
</dbReference>
<comment type="subcellular location">
    <subcellularLocation>
        <location evidence="1">Cell membrane</location>
        <topology evidence="1">Multi-pass membrane protein</topology>
    </subcellularLocation>
</comment>
<dbReference type="InterPro" id="IPR011527">
    <property type="entry name" value="ABC1_TM_dom"/>
</dbReference>
<feature type="transmembrane region" description="Helical" evidence="11">
    <location>
        <begin position="193"/>
        <end position="214"/>
    </location>
</feature>
<dbReference type="EMBL" id="JACEOL010000003">
    <property type="protein sequence ID" value="MBA4601014.1"/>
    <property type="molecule type" value="Genomic_DNA"/>
</dbReference>
<name>A0A7W1XPQ9_9BACL</name>
<dbReference type="PROSITE" id="PS50990">
    <property type="entry name" value="PEPTIDASE_C39"/>
    <property type="match status" value="1"/>
</dbReference>
<evidence type="ECO:0000256" key="3">
    <source>
        <dbReference type="ARBA" id="ARBA00022475"/>
    </source>
</evidence>
<evidence type="ECO:0000313" key="15">
    <source>
        <dbReference type="EMBL" id="MBA4601014.1"/>
    </source>
</evidence>
<evidence type="ECO:0000256" key="8">
    <source>
        <dbReference type="ARBA" id="ARBA00022840"/>
    </source>
</evidence>
<evidence type="ECO:0000256" key="11">
    <source>
        <dbReference type="SAM" id="Phobius"/>
    </source>
</evidence>
<dbReference type="PROSITE" id="PS50893">
    <property type="entry name" value="ABC_TRANSPORTER_2"/>
    <property type="match status" value="1"/>
</dbReference>